<evidence type="ECO:0000256" key="4">
    <source>
        <dbReference type="ARBA" id="ARBA00022741"/>
    </source>
</evidence>
<sequence length="204" mass="22664">MKTRIVFATGNENKMKEIRMIMTDLGMEIISMKEAGVNLNIVEDGMSFEENAEIKARAVSRVLTNDIILADDSGLEIDYLDKAPGIYSARFAGEDTSYDIKNRILLDRMEGVPDDQRSARFVCAVAAMFPDGAVSVVRETIEGQVAAEAEGENGFGYDPIFYVPEYGCTTAQMTPEQKNEVSHRGKALRAMKKLLEKKFGEEMV</sequence>
<comment type="cofactor">
    <cofactor evidence="10">
        <name>Mg(2+)</name>
        <dbReference type="ChEBI" id="CHEBI:18420"/>
    </cofactor>
    <text evidence="10">Binds 1 Mg(2+) ion per subunit.</text>
</comment>
<gene>
    <name evidence="12" type="ORF">H9798_02335</name>
</gene>
<feature type="binding site" evidence="10">
    <location>
        <begin position="9"/>
        <end position="14"/>
    </location>
    <ligand>
        <name>substrate</name>
    </ligand>
</feature>
<dbReference type="GO" id="GO:0009146">
    <property type="term" value="P:purine nucleoside triphosphate catabolic process"/>
    <property type="evidence" value="ECO:0007669"/>
    <property type="project" value="UniProtKB-UniRule"/>
</dbReference>
<dbReference type="GO" id="GO:0046872">
    <property type="term" value="F:metal ion binding"/>
    <property type="evidence" value="ECO:0007669"/>
    <property type="project" value="UniProtKB-KW"/>
</dbReference>
<comment type="caution">
    <text evidence="12">The sequence shown here is derived from an EMBL/GenBank/DDBJ whole genome shotgun (WGS) entry which is preliminary data.</text>
</comment>
<comment type="catalytic activity">
    <reaction evidence="8 10">
        <text>dITP + H2O = dIMP + diphosphate + H(+)</text>
        <dbReference type="Rhea" id="RHEA:28342"/>
        <dbReference type="ChEBI" id="CHEBI:15377"/>
        <dbReference type="ChEBI" id="CHEBI:15378"/>
        <dbReference type="ChEBI" id="CHEBI:33019"/>
        <dbReference type="ChEBI" id="CHEBI:61194"/>
        <dbReference type="ChEBI" id="CHEBI:61382"/>
        <dbReference type="EC" id="3.6.1.66"/>
    </reaction>
</comment>
<dbReference type="NCBIfam" id="TIGR00042">
    <property type="entry name" value="RdgB/HAM1 family non-canonical purine NTP pyrophosphatase"/>
    <property type="match status" value="1"/>
</dbReference>
<keyword evidence="4 10" id="KW-0547">Nucleotide-binding</keyword>
<comment type="function">
    <text evidence="10">Pyrophosphatase that catalyzes the hydrolysis of nucleoside triphosphates to their monophosphate derivatives, with a high preference for the non-canonical purine nucleotides XTP (xanthosine triphosphate), dITP (deoxyinosine triphosphate) and ITP. Seems to function as a house-cleaning enzyme that removes non-canonical purine nucleotides from the nucleotide pool, thus preventing their incorporation into DNA/RNA and avoiding chromosomal lesions.</text>
</comment>
<dbReference type="CDD" id="cd00515">
    <property type="entry name" value="HAM1"/>
    <property type="match status" value="1"/>
</dbReference>
<dbReference type="FunFam" id="3.90.950.10:FF:000001">
    <property type="entry name" value="dITP/XTP pyrophosphatase"/>
    <property type="match status" value="1"/>
</dbReference>
<dbReference type="GO" id="GO:0017111">
    <property type="term" value="F:ribonucleoside triphosphate phosphatase activity"/>
    <property type="evidence" value="ECO:0007669"/>
    <property type="project" value="InterPro"/>
</dbReference>
<comment type="subunit">
    <text evidence="2 10">Homodimer.</text>
</comment>
<dbReference type="AlphaFoldDB" id="A0A9D2H771"/>
<evidence type="ECO:0000313" key="13">
    <source>
        <dbReference type="Proteomes" id="UP000824223"/>
    </source>
</evidence>
<dbReference type="Proteomes" id="UP000824223">
    <property type="component" value="Unassembled WGS sequence"/>
</dbReference>
<dbReference type="NCBIfam" id="NF011397">
    <property type="entry name" value="PRK14822.1"/>
    <property type="match status" value="1"/>
</dbReference>
<dbReference type="PANTHER" id="PTHR11067">
    <property type="entry name" value="INOSINE TRIPHOSPHATE PYROPHOSPHATASE/HAM1 PROTEIN"/>
    <property type="match status" value="1"/>
</dbReference>
<comment type="catalytic activity">
    <reaction evidence="9 10">
        <text>XTP + H2O = XMP + diphosphate + H(+)</text>
        <dbReference type="Rhea" id="RHEA:28610"/>
        <dbReference type="ChEBI" id="CHEBI:15377"/>
        <dbReference type="ChEBI" id="CHEBI:15378"/>
        <dbReference type="ChEBI" id="CHEBI:33019"/>
        <dbReference type="ChEBI" id="CHEBI:57464"/>
        <dbReference type="ChEBI" id="CHEBI:61314"/>
        <dbReference type="EC" id="3.6.1.66"/>
    </reaction>
</comment>
<dbReference type="Gene3D" id="3.90.950.10">
    <property type="match status" value="1"/>
</dbReference>
<comment type="similarity">
    <text evidence="1 10 11">Belongs to the HAM1 NTPase family.</text>
</comment>
<feature type="binding site" evidence="10">
    <location>
        <begin position="155"/>
        <end position="158"/>
    </location>
    <ligand>
        <name>substrate</name>
    </ligand>
</feature>
<dbReference type="HAMAP" id="MF_01405">
    <property type="entry name" value="Non_canon_purine_NTPase"/>
    <property type="match status" value="1"/>
</dbReference>
<dbReference type="GO" id="GO:0005829">
    <property type="term" value="C:cytosol"/>
    <property type="evidence" value="ECO:0007669"/>
    <property type="project" value="TreeGrafter"/>
</dbReference>
<dbReference type="GO" id="GO:0009117">
    <property type="term" value="P:nucleotide metabolic process"/>
    <property type="evidence" value="ECO:0007669"/>
    <property type="project" value="UniProtKB-KW"/>
</dbReference>
<proteinExistence type="inferred from homology"/>
<evidence type="ECO:0000256" key="3">
    <source>
        <dbReference type="ARBA" id="ARBA00022723"/>
    </source>
</evidence>
<evidence type="ECO:0000313" key="12">
    <source>
        <dbReference type="EMBL" id="HJA05977.1"/>
    </source>
</evidence>
<evidence type="ECO:0000256" key="10">
    <source>
        <dbReference type="HAMAP-Rule" id="MF_01405"/>
    </source>
</evidence>
<keyword evidence="5 10" id="KW-0378">Hydrolase</keyword>
<feature type="binding site" evidence="10">
    <location>
        <position position="72"/>
    </location>
    <ligand>
        <name>Mg(2+)</name>
        <dbReference type="ChEBI" id="CHEBI:18420"/>
    </ligand>
</feature>
<dbReference type="GO" id="GO:0000166">
    <property type="term" value="F:nucleotide binding"/>
    <property type="evidence" value="ECO:0007669"/>
    <property type="project" value="UniProtKB-KW"/>
</dbReference>
<evidence type="ECO:0000256" key="1">
    <source>
        <dbReference type="ARBA" id="ARBA00008023"/>
    </source>
</evidence>
<feature type="binding site" evidence="10">
    <location>
        <begin position="183"/>
        <end position="184"/>
    </location>
    <ligand>
        <name>substrate</name>
    </ligand>
</feature>
<dbReference type="PANTHER" id="PTHR11067:SF9">
    <property type="entry name" value="INOSINE TRIPHOSPHATE PYROPHOSPHATASE"/>
    <property type="match status" value="1"/>
</dbReference>
<evidence type="ECO:0000256" key="7">
    <source>
        <dbReference type="ARBA" id="ARBA00023080"/>
    </source>
</evidence>
<keyword evidence="6 10" id="KW-0460">Magnesium</keyword>
<dbReference type="InterPro" id="IPR020922">
    <property type="entry name" value="dITP/XTP_pyrophosphatase"/>
</dbReference>
<dbReference type="GO" id="GO:0035870">
    <property type="term" value="F:dITP diphosphatase activity"/>
    <property type="evidence" value="ECO:0007669"/>
    <property type="project" value="UniProtKB-UniRule"/>
</dbReference>
<reference evidence="12" key="1">
    <citation type="journal article" date="2021" name="PeerJ">
        <title>Extensive microbial diversity within the chicken gut microbiome revealed by metagenomics and culture.</title>
        <authorList>
            <person name="Gilroy R."/>
            <person name="Ravi A."/>
            <person name="Getino M."/>
            <person name="Pursley I."/>
            <person name="Horton D.L."/>
            <person name="Alikhan N.F."/>
            <person name="Baker D."/>
            <person name="Gharbi K."/>
            <person name="Hall N."/>
            <person name="Watson M."/>
            <person name="Adriaenssens E.M."/>
            <person name="Foster-Nyarko E."/>
            <person name="Jarju S."/>
            <person name="Secka A."/>
            <person name="Antonio M."/>
            <person name="Oren A."/>
            <person name="Chaudhuri R.R."/>
            <person name="La Ragione R."/>
            <person name="Hildebrand F."/>
            <person name="Pallen M.J."/>
        </authorList>
    </citation>
    <scope>NUCLEOTIDE SEQUENCE</scope>
    <source>
        <strain evidence="12">ChiSjej2B20-11307</strain>
    </source>
</reference>
<dbReference type="EC" id="3.6.1.66" evidence="10"/>
<keyword evidence="7 10" id="KW-0546">Nucleotide metabolism</keyword>
<dbReference type="InterPro" id="IPR029001">
    <property type="entry name" value="ITPase-like_fam"/>
</dbReference>
<evidence type="ECO:0000256" key="9">
    <source>
        <dbReference type="ARBA" id="ARBA00052017"/>
    </source>
</evidence>
<feature type="active site" description="Proton acceptor" evidence="10">
    <location>
        <position position="72"/>
    </location>
</feature>
<reference evidence="12" key="2">
    <citation type="submission" date="2021-04" db="EMBL/GenBank/DDBJ databases">
        <authorList>
            <person name="Gilroy R."/>
        </authorList>
    </citation>
    <scope>NUCLEOTIDE SEQUENCE</scope>
    <source>
        <strain evidence="12">ChiSjej2B20-11307</strain>
    </source>
</reference>
<feature type="binding site" evidence="10">
    <location>
        <position position="178"/>
    </location>
    <ligand>
        <name>substrate</name>
    </ligand>
</feature>
<evidence type="ECO:0000256" key="11">
    <source>
        <dbReference type="RuleBase" id="RU003781"/>
    </source>
</evidence>
<protein>
    <recommendedName>
        <fullName evidence="10">dITP/XTP pyrophosphatase</fullName>
        <ecNumber evidence="10">3.6.1.66</ecNumber>
    </recommendedName>
    <alternativeName>
        <fullName evidence="10">Non-canonical purine NTP pyrophosphatase</fullName>
    </alternativeName>
    <alternativeName>
        <fullName evidence="10">Non-standard purine NTP pyrophosphatase</fullName>
    </alternativeName>
    <alternativeName>
        <fullName evidence="10">Nucleoside-triphosphate diphosphatase</fullName>
    </alternativeName>
    <alternativeName>
        <fullName evidence="10">Nucleoside-triphosphate pyrophosphatase</fullName>
        <shortName evidence="10">NTPase</shortName>
    </alternativeName>
</protein>
<dbReference type="EMBL" id="DXAK01000011">
    <property type="protein sequence ID" value="HJA05977.1"/>
    <property type="molecule type" value="Genomic_DNA"/>
</dbReference>
<dbReference type="GO" id="GO:0036220">
    <property type="term" value="F:ITP diphosphatase activity"/>
    <property type="evidence" value="ECO:0007669"/>
    <property type="project" value="UniProtKB-UniRule"/>
</dbReference>
<comment type="caution">
    <text evidence="10">Lacks conserved residue(s) required for the propagation of feature annotation.</text>
</comment>
<evidence type="ECO:0000256" key="2">
    <source>
        <dbReference type="ARBA" id="ARBA00011738"/>
    </source>
</evidence>
<comment type="catalytic activity">
    <reaction evidence="10">
        <text>ITP + H2O = IMP + diphosphate + H(+)</text>
        <dbReference type="Rhea" id="RHEA:29399"/>
        <dbReference type="ChEBI" id="CHEBI:15377"/>
        <dbReference type="ChEBI" id="CHEBI:15378"/>
        <dbReference type="ChEBI" id="CHEBI:33019"/>
        <dbReference type="ChEBI" id="CHEBI:58053"/>
        <dbReference type="ChEBI" id="CHEBI:61402"/>
        <dbReference type="EC" id="3.6.1.66"/>
    </reaction>
</comment>
<feature type="binding site" evidence="10">
    <location>
        <position position="73"/>
    </location>
    <ligand>
        <name>substrate</name>
    </ligand>
</feature>
<dbReference type="Pfam" id="PF01725">
    <property type="entry name" value="Ham1p_like"/>
    <property type="match status" value="1"/>
</dbReference>
<dbReference type="GO" id="GO:0036222">
    <property type="term" value="F:XTP diphosphatase activity"/>
    <property type="evidence" value="ECO:0007669"/>
    <property type="project" value="UniProtKB-UniRule"/>
</dbReference>
<accession>A0A9D2H771</accession>
<organism evidence="12 13">
    <name type="scientific">Candidatus Mediterraneibacter pullicola</name>
    <dbReference type="NCBI Taxonomy" id="2838682"/>
    <lineage>
        <taxon>Bacteria</taxon>
        <taxon>Bacillati</taxon>
        <taxon>Bacillota</taxon>
        <taxon>Clostridia</taxon>
        <taxon>Lachnospirales</taxon>
        <taxon>Lachnospiraceae</taxon>
        <taxon>Mediterraneibacter</taxon>
    </lineage>
</organism>
<evidence type="ECO:0000256" key="8">
    <source>
        <dbReference type="ARBA" id="ARBA00051875"/>
    </source>
</evidence>
<evidence type="ECO:0000256" key="6">
    <source>
        <dbReference type="ARBA" id="ARBA00022842"/>
    </source>
</evidence>
<evidence type="ECO:0000256" key="5">
    <source>
        <dbReference type="ARBA" id="ARBA00022801"/>
    </source>
</evidence>
<keyword evidence="3 10" id="KW-0479">Metal-binding</keyword>
<dbReference type="InterPro" id="IPR002637">
    <property type="entry name" value="RdgB/HAM1"/>
</dbReference>
<name>A0A9D2H771_9FIRM</name>
<dbReference type="SUPFAM" id="SSF52972">
    <property type="entry name" value="ITPase-like"/>
    <property type="match status" value="1"/>
</dbReference>